<evidence type="ECO:0000313" key="2">
    <source>
        <dbReference type="EMBL" id="KJL26850.1"/>
    </source>
</evidence>
<proteinExistence type="predicted"/>
<dbReference type="EMBL" id="JYIV01000008">
    <property type="protein sequence ID" value="KJL26850.1"/>
    <property type="molecule type" value="Genomic_DNA"/>
</dbReference>
<dbReference type="OrthoDB" id="4319884at2"/>
<organism evidence="2 3">
    <name type="scientific">Microbacterium oxydans</name>
    <dbReference type="NCBI Taxonomy" id="82380"/>
    <lineage>
        <taxon>Bacteria</taxon>
        <taxon>Bacillati</taxon>
        <taxon>Actinomycetota</taxon>
        <taxon>Actinomycetes</taxon>
        <taxon>Micrococcales</taxon>
        <taxon>Microbacteriaceae</taxon>
        <taxon>Microbacterium</taxon>
    </lineage>
</organism>
<feature type="chain" id="PRO_5002445037" evidence="1">
    <location>
        <begin position="23"/>
        <end position="188"/>
    </location>
</feature>
<gene>
    <name evidence="2" type="ORF">RN51_00111</name>
</gene>
<feature type="signal peptide" evidence="1">
    <location>
        <begin position="1"/>
        <end position="22"/>
    </location>
</feature>
<protein>
    <submittedName>
        <fullName evidence="2">Uncharacterized protein</fullName>
    </submittedName>
</protein>
<reference evidence="2 3" key="1">
    <citation type="submission" date="2015-02" db="EMBL/GenBank/DDBJ databases">
        <title>Draft genome sequences of ten Microbacterium spp. with emphasis on heavy metal contaminated environments.</title>
        <authorList>
            <person name="Corretto E."/>
        </authorList>
    </citation>
    <scope>NUCLEOTIDE SEQUENCE [LARGE SCALE GENOMIC DNA]</scope>
    <source>
        <strain evidence="2 3">BEL163</strain>
    </source>
</reference>
<sequence>MRRRRSNLPTRFRLVFAGPVGAGKTTAVRALSDVTPVDTDVPISAGSAEYGDADKTTTTVGLDYGTWKPTEEISVALIGVPGQNRFADARQSSSASDTRILLWLRADRGSITADADEWLPRFTSDQERLVIAVTHVTGDAIDEVRQTLGGSLERYGIPLARVLTADARDRESVMRVACLALDLPEGES</sequence>
<keyword evidence="1" id="KW-0732">Signal</keyword>
<comment type="caution">
    <text evidence="2">The sequence shown here is derived from an EMBL/GenBank/DDBJ whole genome shotgun (WGS) entry which is preliminary data.</text>
</comment>
<evidence type="ECO:0000256" key="1">
    <source>
        <dbReference type="SAM" id="SignalP"/>
    </source>
</evidence>
<dbReference type="AlphaFoldDB" id="A0A0F0L3B4"/>
<dbReference type="Gene3D" id="3.40.50.300">
    <property type="entry name" value="P-loop containing nucleotide triphosphate hydrolases"/>
    <property type="match status" value="1"/>
</dbReference>
<dbReference type="RefSeq" id="WP_052674520.1">
    <property type="nucleotide sequence ID" value="NZ_JYIV01000008.1"/>
</dbReference>
<dbReference type="PATRIC" id="fig|82380.10.peg.109"/>
<dbReference type="PANTHER" id="PTHR42708">
    <property type="entry name" value="ATP/GTP-BINDING PROTEIN-RELATED"/>
    <property type="match status" value="1"/>
</dbReference>
<name>A0A0F0L3B4_9MICO</name>
<dbReference type="SUPFAM" id="SSF52540">
    <property type="entry name" value="P-loop containing nucleoside triphosphate hydrolases"/>
    <property type="match status" value="1"/>
</dbReference>
<dbReference type="Proteomes" id="UP000033725">
    <property type="component" value="Unassembled WGS sequence"/>
</dbReference>
<dbReference type="CDD" id="cd00882">
    <property type="entry name" value="Ras_like_GTPase"/>
    <property type="match status" value="1"/>
</dbReference>
<dbReference type="InterPro" id="IPR052705">
    <property type="entry name" value="Gliding_Motility_GTPase"/>
</dbReference>
<evidence type="ECO:0000313" key="3">
    <source>
        <dbReference type="Proteomes" id="UP000033725"/>
    </source>
</evidence>
<dbReference type="PANTHER" id="PTHR42708:SF1">
    <property type="entry name" value="GLIDING MOTILITY PROTEIN MGLA"/>
    <property type="match status" value="1"/>
</dbReference>
<accession>A0A0F0L3B4</accession>
<dbReference type="InterPro" id="IPR027417">
    <property type="entry name" value="P-loop_NTPase"/>
</dbReference>